<evidence type="ECO:0000256" key="5">
    <source>
        <dbReference type="ARBA" id="ARBA00022984"/>
    </source>
</evidence>
<dbReference type="InterPro" id="IPR002477">
    <property type="entry name" value="Peptidoglycan-bd-like"/>
</dbReference>
<comment type="pathway">
    <text evidence="1 7">Cell wall biogenesis; peptidoglycan biosynthesis.</text>
</comment>
<feature type="domain" description="L,D-TPase catalytic" evidence="8">
    <location>
        <begin position="294"/>
        <end position="475"/>
    </location>
</feature>
<reference evidence="10" key="1">
    <citation type="submission" date="2019-01" db="EMBL/GenBank/DDBJ databases">
        <title>Cytophagaceae bacterium strain CAR-16.</title>
        <authorList>
            <person name="Chen W.-M."/>
        </authorList>
    </citation>
    <scope>NUCLEOTIDE SEQUENCE [LARGE SCALE GENOMIC DNA]</scope>
    <source>
        <strain evidence="10">WWJ-16</strain>
    </source>
</reference>
<feature type="active site" description="Nucleophile" evidence="7">
    <location>
        <position position="441"/>
    </location>
</feature>
<dbReference type="InterPro" id="IPR005490">
    <property type="entry name" value="LD_TPept_cat_dom"/>
</dbReference>
<keyword evidence="6 7" id="KW-0961">Cell wall biogenesis/degradation</keyword>
<dbReference type="PANTHER" id="PTHR41533">
    <property type="entry name" value="L,D-TRANSPEPTIDASE HI_1667-RELATED"/>
    <property type="match status" value="1"/>
</dbReference>
<comment type="similarity">
    <text evidence="2">Belongs to the YkuD family.</text>
</comment>
<dbReference type="PANTHER" id="PTHR41533:SF2">
    <property type="entry name" value="BLR7131 PROTEIN"/>
    <property type="match status" value="1"/>
</dbReference>
<evidence type="ECO:0000256" key="1">
    <source>
        <dbReference type="ARBA" id="ARBA00004752"/>
    </source>
</evidence>
<evidence type="ECO:0000256" key="2">
    <source>
        <dbReference type="ARBA" id="ARBA00005992"/>
    </source>
</evidence>
<dbReference type="Gene3D" id="1.10.101.10">
    <property type="entry name" value="PGBD-like superfamily/PGBD"/>
    <property type="match status" value="1"/>
</dbReference>
<dbReference type="InterPro" id="IPR036365">
    <property type="entry name" value="PGBD-like_sf"/>
</dbReference>
<dbReference type="InterPro" id="IPR052905">
    <property type="entry name" value="LD-transpeptidase_YkuD-like"/>
</dbReference>
<dbReference type="OrthoDB" id="9778545at2"/>
<evidence type="ECO:0000313" key="9">
    <source>
        <dbReference type="EMBL" id="RXR23968.1"/>
    </source>
</evidence>
<dbReference type="GO" id="GO:0016740">
    <property type="term" value="F:transferase activity"/>
    <property type="evidence" value="ECO:0007669"/>
    <property type="project" value="UniProtKB-KW"/>
</dbReference>
<keyword evidence="4 7" id="KW-0133">Cell shape</keyword>
<dbReference type="GO" id="GO:0009252">
    <property type="term" value="P:peptidoglycan biosynthetic process"/>
    <property type="evidence" value="ECO:0007669"/>
    <property type="project" value="UniProtKB-UniPathway"/>
</dbReference>
<dbReference type="UniPathway" id="UPA00219"/>
<keyword evidence="3" id="KW-0808">Transferase</keyword>
<organism evidence="9 10">
    <name type="scientific">Flavobacterium stagni</name>
    <dbReference type="NCBI Taxonomy" id="2506421"/>
    <lineage>
        <taxon>Bacteria</taxon>
        <taxon>Pseudomonadati</taxon>
        <taxon>Bacteroidota</taxon>
        <taxon>Flavobacteriia</taxon>
        <taxon>Flavobacteriales</taxon>
        <taxon>Flavobacteriaceae</taxon>
        <taxon>Flavobacterium</taxon>
    </lineage>
</organism>
<dbReference type="InterPro" id="IPR045380">
    <property type="entry name" value="LD_TPept_scaffold_dom"/>
</dbReference>
<dbReference type="InterPro" id="IPR036366">
    <property type="entry name" value="PGBDSf"/>
</dbReference>
<dbReference type="Pfam" id="PF01471">
    <property type="entry name" value="PG_binding_1"/>
    <property type="match status" value="1"/>
</dbReference>
<dbReference type="SUPFAM" id="SSF47090">
    <property type="entry name" value="PGBD-like"/>
    <property type="match status" value="1"/>
</dbReference>
<dbReference type="Pfam" id="PF20142">
    <property type="entry name" value="Scaffold"/>
    <property type="match status" value="1"/>
</dbReference>
<dbReference type="GO" id="GO:0071555">
    <property type="term" value="P:cell wall organization"/>
    <property type="evidence" value="ECO:0007669"/>
    <property type="project" value="UniProtKB-UniRule"/>
</dbReference>
<dbReference type="SUPFAM" id="SSF141523">
    <property type="entry name" value="L,D-transpeptidase catalytic domain-like"/>
    <property type="match status" value="1"/>
</dbReference>
<dbReference type="EMBL" id="SBKN01000001">
    <property type="protein sequence ID" value="RXR23968.1"/>
    <property type="molecule type" value="Genomic_DNA"/>
</dbReference>
<gene>
    <name evidence="9" type="ORF">EQG61_00580</name>
</gene>
<dbReference type="RefSeq" id="WP_129459933.1">
    <property type="nucleotide sequence ID" value="NZ_SBKN01000001.1"/>
</dbReference>
<dbReference type="Proteomes" id="UP000289857">
    <property type="component" value="Unassembled WGS sequence"/>
</dbReference>
<dbReference type="AlphaFoldDB" id="A0A4Q1KE47"/>
<evidence type="ECO:0000256" key="7">
    <source>
        <dbReference type="PROSITE-ProRule" id="PRU01373"/>
    </source>
</evidence>
<protein>
    <submittedName>
        <fullName evidence="9">Peptidoglycan-binding protein</fullName>
    </submittedName>
</protein>
<evidence type="ECO:0000256" key="6">
    <source>
        <dbReference type="ARBA" id="ARBA00023316"/>
    </source>
</evidence>
<dbReference type="PROSITE" id="PS52029">
    <property type="entry name" value="LD_TPASE"/>
    <property type="match status" value="1"/>
</dbReference>
<evidence type="ECO:0000313" key="10">
    <source>
        <dbReference type="Proteomes" id="UP000289857"/>
    </source>
</evidence>
<dbReference type="Pfam" id="PF03734">
    <property type="entry name" value="YkuD"/>
    <property type="match status" value="1"/>
</dbReference>
<evidence type="ECO:0000256" key="3">
    <source>
        <dbReference type="ARBA" id="ARBA00022679"/>
    </source>
</evidence>
<dbReference type="GO" id="GO:0004180">
    <property type="term" value="F:carboxypeptidase activity"/>
    <property type="evidence" value="ECO:0007669"/>
    <property type="project" value="UniProtKB-ARBA"/>
</dbReference>
<keyword evidence="5 7" id="KW-0573">Peptidoglycan synthesis</keyword>
<dbReference type="Gene3D" id="2.40.440.10">
    <property type="entry name" value="L,D-transpeptidase catalytic domain-like"/>
    <property type="match status" value="1"/>
</dbReference>
<evidence type="ECO:0000259" key="8">
    <source>
        <dbReference type="PROSITE" id="PS52029"/>
    </source>
</evidence>
<evidence type="ECO:0000256" key="4">
    <source>
        <dbReference type="ARBA" id="ARBA00022960"/>
    </source>
</evidence>
<dbReference type="InterPro" id="IPR038063">
    <property type="entry name" value="Transpep_catalytic_dom"/>
</dbReference>
<accession>A0A4Q1KE47</accession>
<sequence>MKTGILWLLSLPLLFVILYGKSGRHSIAPNEGTPIDSTLTLFQKNPLLKEFYRLNQYTSQWNDTLIRKELLDHLARAEEEGLQPKDYEYETLRDRENHYTELSDSLKTDYEVRLSRSALRWLRHLSDGKLNPYLIYDDWDLRRTPTQVAPLLQEALQQRNLTAVIEGCKPNHPVYQKLKRSLKILRGYPDKFIGLVNLKEKILPNQKSKYIPIIKKRLMYWGDMPEKDTILNQTYDAKTQRAMLRFQKRHGLRPDGIIARATIDALNYSRDQRIEQVIVNMERWRWYPRELGYHYLLVNIPAYNIVAVKDQDTLQYQRVVVGRDTRPTPILSSKISNINLNPNWTVPPTILKEDLFPEAEKNPYHFRKKGLQILDKDNQEVDPKLWKKEDAFRYKYVQNPGRNNSLGLMKINFPNRFTVYLHDTNHRDYFSLSYRSLSSGCVRLQKPLEMAEHILNDSIIWPLQKIKDTTDIAHYQALRELKIKQLTLQQAKLKKKYPNRVIAPIDLPKAALKTIYIKVKDEIAIHQWYWTAWEEKGVLQFREDIYCLDASLYTLLRYK</sequence>
<name>A0A4Q1KE47_9FLAO</name>
<proteinExistence type="inferred from homology"/>
<comment type="caution">
    <text evidence="9">The sequence shown here is derived from an EMBL/GenBank/DDBJ whole genome shotgun (WGS) entry which is preliminary data.</text>
</comment>
<dbReference type="GO" id="GO:0008360">
    <property type="term" value="P:regulation of cell shape"/>
    <property type="evidence" value="ECO:0007669"/>
    <property type="project" value="UniProtKB-UniRule"/>
</dbReference>
<keyword evidence="10" id="KW-1185">Reference proteome</keyword>
<dbReference type="CDD" id="cd16913">
    <property type="entry name" value="YkuD_like"/>
    <property type="match status" value="1"/>
</dbReference>
<feature type="active site" description="Proton donor/acceptor" evidence="7">
    <location>
        <position position="422"/>
    </location>
</feature>